<keyword evidence="3" id="KW-1185">Reference proteome</keyword>
<protein>
    <submittedName>
        <fullName evidence="2">Uncharacterized protein</fullName>
    </submittedName>
</protein>
<comment type="caution">
    <text evidence="2">The sequence shown here is derived from an EMBL/GenBank/DDBJ whole genome shotgun (WGS) entry which is preliminary data.</text>
</comment>
<evidence type="ECO:0000313" key="3">
    <source>
        <dbReference type="Proteomes" id="UP001286313"/>
    </source>
</evidence>
<feature type="region of interest" description="Disordered" evidence="1">
    <location>
        <begin position="1"/>
        <end position="53"/>
    </location>
</feature>
<accession>A0AAE1BFD9</accession>
<name>A0AAE1BFD9_PETCI</name>
<sequence>MRNGKRKRRRKEKEEGRVKEELEEKEEEGRKEKEEGRVKEELEGGGGKRRKKLSVRQWCLQSQPQHVQELHFPREYLRAAL</sequence>
<evidence type="ECO:0000313" key="2">
    <source>
        <dbReference type="EMBL" id="KAK3849485.1"/>
    </source>
</evidence>
<evidence type="ECO:0000256" key="1">
    <source>
        <dbReference type="SAM" id="MobiDB-lite"/>
    </source>
</evidence>
<reference evidence="2" key="1">
    <citation type="submission" date="2023-10" db="EMBL/GenBank/DDBJ databases">
        <title>Genome assemblies of two species of porcelain crab, Petrolisthes cinctipes and Petrolisthes manimaculis (Anomura: Porcellanidae).</title>
        <authorList>
            <person name="Angst P."/>
        </authorList>
    </citation>
    <scope>NUCLEOTIDE SEQUENCE</scope>
    <source>
        <strain evidence="2">PB745_01</strain>
        <tissue evidence="2">Gill</tissue>
    </source>
</reference>
<organism evidence="2 3">
    <name type="scientific">Petrolisthes cinctipes</name>
    <name type="common">Flat porcelain crab</name>
    <dbReference type="NCBI Taxonomy" id="88211"/>
    <lineage>
        <taxon>Eukaryota</taxon>
        <taxon>Metazoa</taxon>
        <taxon>Ecdysozoa</taxon>
        <taxon>Arthropoda</taxon>
        <taxon>Crustacea</taxon>
        <taxon>Multicrustacea</taxon>
        <taxon>Malacostraca</taxon>
        <taxon>Eumalacostraca</taxon>
        <taxon>Eucarida</taxon>
        <taxon>Decapoda</taxon>
        <taxon>Pleocyemata</taxon>
        <taxon>Anomura</taxon>
        <taxon>Galatheoidea</taxon>
        <taxon>Porcellanidae</taxon>
        <taxon>Petrolisthes</taxon>
    </lineage>
</organism>
<proteinExistence type="predicted"/>
<feature type="compositionally biased region" description="Basic residues" evidence="1">
    <location>
        <begin position="1"/>
        <end position="11"/>
    </location>
</feature>
<dbReference type="Proteomes" id="UP001286313">
    <property type="component" value="Unassembled WGS sequence"/>
</dbReference>
<gene>
    <name evidence="2" type="ORF">Pcinc_043766</name>
</gene>
<dbReference type="EMBL" id="JAWQEG010008892">
    <property type="protein sequence ID" value="KAK3849485.1"/>
    <property type="molecule type" value="Genomic_DNA"/>
</dbReference>
<feature type="compositionally biased region" description="Basic and acidic residues" evidence="1">
    <location>
        <begin position="12"/>
        <end position="42"/>
    </location>
</feature>
<dbReference type="AlphaFoldDB" id="A0AAE1BFD9"/>